<dbReference type="CDD" id="cd12797">
    <property type="entry name" value="M23_peptidase"/>
    <property type="match status" value="1"/>
</dbReference>
<dbReference type="FunFam" id="2.70.70.10:FF:000006">
    <property type="entry name" value="M23 family peptidase"/>
    <property type="match status" value="1"/>
</dbReference>
<gene>
    <name evidence="2" type="primary">mepM_8</name>
    <name evidence="2" type="ORF">GALL_66330</name>
</gene>
<evidence type="ECO:0000259" key="1">
    <source>
        <dbReference type="Pfam" id="PF01551"/>
    </source>
</evidence>
<dbReference type="InterPro" id="IPR016047">
    <property type="entry name" value="M23ase_b-sheet_dom"/>
</dbReference>
<feature type="domain" description="M23ase beta-sheet core" evidence="1">
    <location>
        <begin position="204"/>
        <end position="298"/>
    </location>
</feature>
<proteinExistence type="predicted"/>
<comment type="caution">
    <text evidence="2">The sequence shown here is derived from an EMBL/GenBank/DDBJ whole genome shotgun (WGS) entry which is preliminary data.</text>
</comment>
<protein>
    <submittedName>
        <fullName evidence="2">Murein DD-endopeptidase MepM</fullName>
        <ecNumber evidence="2">3.4.24.-</ecNumber>
    </submittedName>
</protein>
<dbReference type="PANTHER" id="PTHR21666:SF270">
    <property type="entry name" value="MUREIN HYDROLASE ACTIVATOR ENVC"/>
    <property type="match status" value="1"/>
</dbReference>
<name>A0A1J5STC9_9ZZZZ</name>
<keyword evidence="2" id="KW-0378">Hydrolase</keyword>
<dbReference type="AlphaFoldDB" id="A0A1J5STC9"/>
<dbReference type="SUPFAM" id="SSF51261">
    <property type="entry name" value="Duplicated hybrid motif"/>
    <property type="match status" value="1"/>
</dbReference>
<accession>A0A1J5STC9</accession>
<sequence length="307" mass="33965">MNIILVSNRFAKARSISLTGTHLVILAMLAALLFVAAVLAAQYAIVRFQPGMMSNELRAWMASAQQDEQQKQETFMHKSLDTLAMRLGQMQAQVLRLNGLGARLAKLSGMKPEEFSFDKPPAQGGPYLPSTLQQQVSMSSMEQQMADLNALLSDRSDKLVALETLLMQDKLSRKLLPSVPPINEVWYSSNFGWRIDPFTGKNAMHEGVDYMVPEGTPIHASAAGVVVYADTHPQYGNMVEIDHGNEVVTRYAHASRLLVKVGQMVRRGDEIALSGSTGRSTGPHLHFEVRYKGIAQNPVRFLEKARS</sequence>
<reference evidence="2" key="1">
    <citation type="submission" date="2016-10" db="EMBL/GenBank/DDBJ databases">
        <title>Sequence of Gallionella enrichment culture.</title>
        <authorList>
            <person name="Poehlein A."/>
            <person name="Muehling M."/>
            <person name="Daniel R."/>
        </authorList>
    </citation>
    <scope>NUCLEOTIDE SEQUENCE</scope>
</reference>
<evidence type="ECO:0000313" key="2">
    <source>
        <dbReference type="EMBL" id="OIR11777.1"/>
    </source>
</evidence>
<dbReference type="InterPro" id="IPR011055">
    <property type="entry name" value="Dup_hybrid_motif"/>
</dbReference>
<dbReference type="EMBL" id="MLJW01000019">
    <property type="protein sequence ID" value="OIR11777.1"/>
    <property type="molecule type" value="Genomic_DNA"/>
</dbReference>
<organism evidence="2">
    <name type="scientific">mine drainage metagenome</name>
    <dbReference type="NCBI Taxonomy" id="410659"/>
    <lineage>
        <taxon>unclassified sequences</taxon>
        <taxon>metagenomes</taxon>
        <taxon>ecological metagenomes</taxon>
    </lineage>
</organism>
<dbReference type="EC" id="3.4.24.-" evidence="2"/>
<dbReference type="GO" id="GO:0004222">
    <property type="term" value="F:metalloendopeptidase activity"/>
    <property type="evidence" value="ECO:0007669"/>
    <property type="project" value="TreeGrafter"/>
</dbReference>
<dbReference type="Pfam" id="PF01551">
    <property type="entry name" value="Peptidase_M23"/>
    <property type="match status" value="1"/>
</dbReference>
<dbReference type="InterPro" id="IPR050570">
    <property type="entry name" value="Cell_wall_metabolism_enzyme"/>
</dbReference>
<dbReference type="Gene3D" id="2.70.70.10">
    <property type="entry name" value="Glucose Permease (Domain IIA)"/>
    <property type="match status" value="1"/>
</dbReference>
<dbReference type="PANTHER" id="PTHR21666">
    <property type="entry name" value="PEPTIDASE-RELATED"/>
    <property type="match status" value="1"/>
</dbReference>